<dbReference type="InterPro" id="IPR001227">
    <property type="entry name" value="Ac_transferase_dom_sf"/>
</dbReference>
<dbReference type="EMBL" id="JACRKR010000148">
    <property type="protein sequence ID" value="MBI5078975.1"/>
    <property type="molecule type" value="Genomic_DNA"/>
</dbReference>
<evidence type="ECO:0000313" key="7">
    <source>
        <dbReference type="Proteomes" id="UP000808761"/>
    </source>
</evidence>
<sequence>MTKTALVFPGQGSQFVGMGRGFAGEYLERANRILGFDLKKICLEGPEEELKKTEIQQPAIFTVSAAAYNLLKSQGRNCEVVAGHSLGEYSALYAAGAISFEDGVKIV</sequence>
<comment type="caution">
    <text evidence="6">The sequence shown here is derived from an EMBL/GenBank/DDBJ whole genome shotgun (WGS) entry which is preliminary data.</text>
</comment>
<keyword evidence="2" id="KW-0808">Transferase</keyword>
<dbReference type="InterPro" id="IPR016035">
    <property type="entry name" value="Acyl_Trfase/lysoPLipase"/>
</dbReference>
<reference evidence="6" key="1">
    <citation type="submission" date="2020-07" db="EMBL/GenBank/DDBJ databases">
        <title>Huge and variable diversity of episymbiotic CPR bacteria and DPANN archaea in groundwater ecosystems.</title>
        <authorList>
            <person name="He C.Y."/>
            <person name="Keren R."/>
            <person name="Whittaker M."/>
            <person name="Farag I.F."/>
            <person name="Doudna J."/>
            <person name="Cate J.H.D."/>
            <person name="Banfield J.F."/>
        </authorList>
    </citation>
    <scope>NUCLEOTIDE SEQUENCE</scope>
    <source>
        <strain evidence="6">NC_groundwater_1860_Pr3_B-0.1um_51_7</strain>
    </source>
</reference>
<organism evidence="6 7">
    <name type="scientific">Candidatus Saganbacteria bacterium</name>
    <dbReference type="NCBI Taxonomy" id="2575572"/>
    <lineage>
        <taxon>Bacteria</taxon>
        <taxon>Bacillati</taxon>
        <taxon>Saganbacteria</taxon>
    </lineage>
</organism>
<dbReference type="PANTHER" id="PTHR42681:SF1">
    <property type="entry name" value="MALONYL-COA-ACYL CARRIER PROTEIN TRANSACYLASE, MITOCHONDRIAL"/>
    <property type="match status" value="1"/>
</dbReference>
<accession>A0A9D6UNP6</accession>
<dbReference type="AlphaFoldDB" id="A0A9D6UNP6"/>
<feature type="domain" description="Malonyl-CoA:ACP transacylase (MAT)" evidence="5">
    <location>
        <begin position="7"/>
        <end position="106"/>
    </location>
</feature>
<evidence type="ECO:0000259" key="5">
    <source>
        <dbReference type="Pfam" id="PF00698"/>
    </source>
</evidence>
<keyword evidence="3" id="KW-0012">Acyltransferase</keyword>
<gene>
    <name evidence="6" type="ORF">HZB08_03030</name>
</gene>
<evidence type="ECO:0000256" key="4">
    <source>
        <dbReference type="ARBA" id="ARBA00048462"/>
    </source>
</evidence>
<dbReference type="Proteomes" id="UP000808761">
    <property type="component" value="Unassembled WGS sequence"/>
</dbReference>
<evidence type="ECO:0000256" key="3">
    <source>
        <dbReference type="ARBA" id="ARBA00023315"/>
    </source>
</evidence>
<evidence type="ECO:0000256" key="2">
    <source>
        <dbReference type="ARBA" id="ARBA00022679"/>
    </source>
</evidence>
<dbReference type="Gene3D" id="3.40.366.10">
    <property type="entry name" value="Malonyl-Coenzyme A Acyl Carrier Protein, domain 2"/>
    <property type="match status" value="1"/>
</dbReference>
<evidence type="ECO:0000313" key="6">
    <source>
        <dbReference type="EMBL" id="MBI5078975.1"/>
    </source>
</evidence>
<name>A0A9D6UNP6_UNCSA</name>
<dbReference type="Pfam" id="PF00698">
    <property type="entry name" value="Acyl_transf_1"/>
    <property type="match status" value="1"/>
</dbReference>
<dbReference type="SUPFAM" id="SSF52151">
    <property type="entry name" value="FabD/lysophospholipase-like"/>
    <property type="match status" value="1"/>
</dbReference>
<dbReference type="InterPro" id="IPR014043">
    <property type="entry name" value="Acyl_transferase_dom"/>
</dbReference>
<dbReference type="GO" id="GO:0004314">
    <property type="term" value="F:[acyl-carrier-protein] S-malonyltransferase activity"/>
    <property type="evidence" value="ECO:0007669"/>
    <property type="project" value="UniProtKB-EC"/>
</dbReference>
<protein>
    <recommendedName>
        <fullName evidence="1">[acyl-carrier-protein] S-malonyltransferase</fullName>
        <ecNumber evidence="1">2.3.1.39</ecNumber>
    </recommendedName>
</protein>
<feature type="non-terminal residue" evidence="6">
    <location>
        <position position="107"/>
    </location>
</feature>
<dbReference type="PANTHER" id="PTHR42681">
    <property type="entry name" value="MALONYL-COA-ACYL CARRIER PROTEIN TRANSACYLASE, MITOCHONDRIAL"/>
    <property type="match status" value="1"/>
</dbReference>
<dbReference type="InterPro" id="IPR050858">
    <property type="entry name" value="Mal-CoA-ACP_Trans/PKS_FabD"/>
</dbReference>
<dbReference type="GO" id="GO:0006633">
    <property type="term" value="P:fatty acid biosynthetic process"/>
    <property type="evidence" value="ECO:0007669"/>
    <property type="project" value="TreeGrafter"/>
</dbReference>
<proteinExistence type="predicted"/>
<comment type="catalytic activity">
    <reaction evidence="4">
        <text>holo-[ACP] + malonyl-CoA = malonyl-[ACP] + CoA</text>
        <dbReference type="Rhea" id="RHEA:41792"/>
        <dbReference type="Rhea" id="RHEA-COMP:9623"/>
        <dbReference type="Rhea" id="RHEA-COMP:9685"/>
        <dbReference type="ChEBI" id="CHEBI:57287"/>
        <dbReference type="ChEBI" id="CHEBI:57384"/>
        <dbReference type="ChEBI" id="CHEBI:64479"/>
        <dbReference type="ChEBI" id="CHEBI:78449"/>
        <dbReference type="EC" id="2.3.1.39"/>
    </reaction>
</comment>
<evidence type="ECO:0000256" key="1">
    <source>
        <dbReference type="ARBA" id="ARBA00013258"/>
    </source>
</evidence>
<dbReference type="EC" id="2.3.1.39" evidence="1"/>
<dbReference type="GO" id="GO:0005829">
    <property type="term" value="C:cytosol"/>
    <property type="evidence" value="ECO:0007669"/>
    <property type="project" value="TreeGrafter"/>
</dbReference>